<comment type="caution">
    <text evidence="2">The sequence shown here is derived from an EMBL/GenBank/DDBJ whole genome shotgun (WGS) entry which is preliminary data.</text>
</comment>
<sequence length="148" mass="14964">MHALGFMLAAFAVGMLISVQPALNAILAQSVGSAYGAATVSIFVAFLCSLALLPFMGAGRITVATLGAAPWWVYFGGVAGMIFVAGGIVIAPVIGALLFFVCIIAGQLTGAALADHVGAFRLEVRELSSMRLAGLALVVAGAVIVQRG</sequence>
<keyword evidence="1" id="KW-0472">Membrane</keyword>
<keyword evidence="1" id="KW-0812">Transmembrane</keyword>
<evidence type="ECO:0000256" key="1">
    <source>
        <dbReference type="SAM" id="Phobius"/>
    </source>
</evidence>
<keyword evidence="1" id="KW-1133">Transmembrane helix</keyword>
<feature type="transmembrane region" description="Helical" evidence="1">
    <location>
        <begin position="97"/>
        <end position="117"/>
    </location>
</feature>
<dbReference type="InterPro" id="IPR006750">
    <property type="entry name" value="YdcZ"/>
</dbReference>
<name>A0A5J5GFI2_9RHOB</name>
<dbReference type="EMBL" id="VYQE01000004">
    <property type="protein sequence ID" value="KAA9006770.1"/>
    <property type="molecule type" value="Genomic_DNA"/>
</dbReference>
<evidence type="ECO:0000313" key="2">
    <source>
        <dbReference type="EMBL" id="KAA9006770.1"/>
    </source>
</evidence>
<organism evidence="2 3">
    <name type="scientific">Histidinibacterium aquaticum</name>
    <dbReference type="NCBI Taxonomy" id="2613962"/>
    <lineage>
        <taxon>Bacteria</taxon>
        <taxon>Pseudomonadati</taxon>
        <taxon>Pseudomonadota</taxon>
        <taxon>Alphaproteobacteria</taxon>
        <taxon>Rhodobacterales</taxon>
        <taxon>Paracoccaceae</taxon>
        <taxon>Histidinibacterium</taxon>
    </lineage>
</organism>
<proteinExistence type="predicted"/>
<feature type="transmembrane region" description="Helical" evidence="1">
    <location>
        <begin position="71"/>
        <end position="91"/>
    </location>
</feature>
<dbReference type="GO" id="GO:0005886">
    <property type="term" value="C:plasma membrane"/>
    <property type="evidence" value="ECO:0007669"/>
    <property type="project" value="TreeGrafter"/>
</dbReference>
<dbReference type="PANTHER" id="PTHR34821:SF2">
    <property type="entry name" value="INNER MEMBRANE PROTEIN YDCZ"/>
    <property type="match status" value="1"/>
</dbReference>
<evidence type="ECO:0000313" key="3">
    <source>
        <dbReference type="Proteomes" id="UP000326554"/>
    </source>
</evidence>
<dbReference type="Pfam" id="PF04657">
    <property type="entry name" value="DMT_YdcZ"/>
    <property type="match status" value="1"/>
</dbReference>
<dbReference type="RefSeq" id="WP_150445788.1">
    <property type="nucleotide sequence ID" value="NZ_VYQE01000004.1"/>
</dbReference>
<protein>
    <submittedName>
        <fullName evidence="2">DMT family transporter</fullName>
    </submittedName>
</protein>
<feature type="transmembrane region" description="Helical" evidence="1">
    <location>
        <begin position="34"/>
        <end position="59"/>
    </location>
</feature>
<gene>
    <name evidence="2" type="ORF">F3S47_13400</name>
</gene>
<reference evidence="2 3" key="1">
    <citation type="submission" date="2019-09" db="EMBL/GenBank/DDBJ databases">
        <authorList>
            <person name="Park J.-S."/>
            <person name="Choi H.-J."/>
        </authorList>
    </citation>
    <scope>NUCLEOTIDE SEQUENCE [LARGE SCALE GENOMIC DNA]</scope>
    <source>
        <strain evidence="2 3">176SS1-4</strain>
    </source>
</reference>
<dbReference type="AlphaFoldDB" id="A0A5J5GFI2"/>
<accession>A0A5J5GFI2</accession>
<dbReference type="Proteomes" id="UP000326554">
    <property type="component" value="Unassembled WGS sequence"/>
</dbReference>
<dbReference type="PANTHER" id="PTHR34821">
    <property type="entry name" value="INNER MEMBRANE PROTEIN YDCZ"/>
    <property type="match status" value="1"/>
</dbReference>
<feature type="transmembrane region" description="Helical" evidence="1">
    <location>
        <begin position="129"/>
        <end position="146"/>
    </location>
</feature>
<keyword evidence="3" id="KW-1185">Reference proteome</keyword>